<organism evidence="6 7">
    <name type="scientific">Limibacillus halophilus</name>
    <dbReference type="NCBI Taxonomy" id="1579333"/>
    <lineage>
        <taxon>Bacteria</taxon>
        <taxon>Pseudomonadati</taxon>
        <taxon>Pseudomonadota</taxon>
        <taxon>Alphaproteobacteria</taxon>
        <taxon>Rhodospirillales</taxon>
        <taxon>Rhodovibrionaceae</taxon>
        <taxon>Limibacillus</taxon>
    </lineage>
</organism>
<keyword evidence="4" id="KW-0804">Transcription</keyword>
<dbReference type="InterPro" id="IPR036388">
    <property type="entry name" value="WH-like_DNA-bd_sf"/>
</dbReference>
<dbReference type="Pfam" id="PF00126">
    <property type="entry name" value="HTH_1"/>
    <property type="match status" value="1"/>
</dbReference>
<sequence>MDSFAQLALFVEVADAGSLSAAARKLNVTPSAVSKQIAHLEDRLGARLFHRTTRRLSLTDEGRAFHQRARQLVADLAEAEDAVRDLRKRPSGRLTVEVPVIFGRRWIVPLCEKFLKQNPDVTLDLRLNDRIVDLVAEGVDLVVRTGTMRDSSLVARRLSTNRRLVVASPAYLEKYGRPTRPEELVDHDCIVHTVRSDRYYWRFLDENENETAVTVSGRFEVNDVEAVMAAARSGLGVAQLPVWLVASELEAGRLEQLLPHLHAPEGEIFALYPHSRHLSPKVRTFLDLLVDRFAHGQEWWSVAEV</sequence>
<accession>A0A839SM28</accession>
<dbReference type="InterPro" id="IPR000847">
    <property type="entry name" value="LysR_HTH_N"/>
</dbReference>
<dbReference type="PANTHER" id="PTHR30537">
    <property type="entry name" value="HTH-TYPE TRANSCRIPTIONAL REGULATOR"/>
    <property type="match status" value="1"/>
</dbReference>
<dbReference type="SUPFAM" id="SSF53850">
    <property type="entry name" value="Periplasmic binding protein-like II"/>
    <property type="match status" value="1"/>
</dbReference>
<dbReference type="RefSeq" id="WP_183414694.1">
    <property type="nucleotide sequence ID" value="NZ_JACHXA010000001.1"/>
</dbReference>
<evidence type="ECO:0000313" key="7">
    <source>
        <dbReference type="Proteomes" id="UP000581135"/>
    </source>
</evidence>
<evidence type="ECO:0000256" key="2">
    <source>
        <dbReference type="ARBA" id="ARBA00023015"/>
    </source>
</evidence>
<dbReference type="AlphaFoldDB" id="A0A839SM28"/>
<dbReference type="Gene3D" id="1.10.10.10">
    <property type="entry name" value="Winged helix-like DNA-binding domain superfamily/Winged helix DNA-binding domain"/>
    <property type="match status" value="1"/>
</dbReference>
<comment type="similarity">
    <text evidence="1">Belongs to the LysR transcriptional regulatory family.</text>
</comment>
<feature type="domain" description="HTH lysR-type" evidence="5">
    <location>
        <begin position="1"/>
        <end position="59"/>
    </location>
</feature>
<evidence type="ECO:0000256" key="4">
    <source>
        <dbReference type="ARBA" id="ARBA00023163"/>
    </source>
</evidence>
<comment type="caution">
    <text evidence="6">The sequence shown here is derived from an EMBL/GenBank/DDBJ whole genome shotgun (WGS) entry which is preliminary data.</text>
</comment>
<keyword evidence="3 6" id="KW-0238">DNA-binding</keyword>
<protein>
    <submittedName>
        <fullName evidence="6">DNA-binding transcriptional LysR family regulator</fullName>
    </submittedName>
</protein>
<dbReference type="Gene3D" id="3.40.190.290">
    <property type="match status" value="1"/>
</dbReference>
<keyword evidence="2" id="KW-0805">Transcription regulation</keyword>
<dbReference type="GO" id="GO:0003700">
    <property type="term" value="F:DNA-binding transcription factor activity"/>
    <property type="evidence" value="ECO:0007669"/>
    <property type="project" value="InterPro"/>
</dbReference>
<dbReference type="SUPFAM" id="SSF46785">
    <property type="entry name" value="Winged helix' DNA-binding domain"/>
    <property type="match status" value="1"/>
</dbReference>
<dbReference type="PRINTS" id="PR00039">
    <property type="entry name" value="HTHLYSR"/>
</dbReference>
<dbReference type="EMBL" id="JACHXA010000001">
    <property type="protein sequence ID" value="MBB3063881.1"/>
    <property type="molecule type" value="Genomic_DNA"/>
</dbReference>
<dbReference type="Proteomes" id="UP000581135">
    <property type="component" value="Unassembled WGS sequence"/>
</dbReference>
<dbReference type="InterPro" id="IPR005119">
    <property type="entry name" value="LysR_subst-bd"/>
</dbReference>
<reference evidence="6 7" key="1">
    <citation type="submission" date="2020-08" db="EMBL/GenBank/DDBJ databases">
        <title>Genomic Encyclopedia of Type Strains, Phase III (KMG-III): the genomes of soil and plant-associated and newly described type strains.</title>
        <authorList>
            <person name="Whitman W."/>
        </authorList>
    </citation>
    <scope>NUCLEOTIDE SEQUENCE [LARGE SCALE GENOMIC DNA]</scope>
    <source>
        <strain evidence="6 7">CECT 8803</strain>
    </source>
</reference>
<evidence type="ECO:0000313" key="6">
    <source>
        <dbReference type="EMBL" id="MBB3063881.1"/>
    </source>
</evidence>
<dbReference type="CDD" id="cd08422">
    <property type="entry name" value="PBP2_CrgA_like"/>
    <property type="match status" value="1"/>
</dbReference>
<dbReference type="PANTHER" id="PTHR30537:SF5">
    <property type="entry name" value="HTH-TYPE TRANSCRIPTIONAL ACTIVATOR TTDR-RELATED"/>
    <property type="match status" value="1"/>
</dbReference>
<evidence type="ECO:0000256" key="1">
    <source>
        <dbReference type="ARBA" id="ARBA00009437"/>
    </source>
</evidence>
<name>A0A839SM28_9PROT</name>
<proteinExistence type="inferred from homology"/>
<dbReference type="GO" id="GO:0003677">
    <property type="term" value="F:DNA binding"/>
    <property type="evidence" value="ECO:0007669"/>
    <property type="project" value="UniProtKB-KW"/>
</dbReference>
<dbReference type="FunFam" id="1.10.10.10:FF:000001">
    <property type="entry name" value="LysR family transcriptional regulator"/>
    <property type="match status" value="1"/>
</dbReference>
<dbReference type="InterPro" id="IPR058163">
    <property type="entry name" value="LysR-type_TF_proteobact-type"/>
</dbReference>
<keyword evidence="7" id="KW-1185">Reference proteome</keyword>
<dbReference type="Pfam" id="PF03466">
    <property type="entry name" value="LysR_substrate"/>
    <property type="match status" value="1"/>
</dbReference>
<evidence type="ECO:0000256" key="3">
    <source>
        <dbReference type="ARBA" id="ARBA00023125"/>
    </source>
</evidence>
<dbReference type="InterPro" id="IPR036390">
    <property type="entry name" value="WH_DNA-bd_sf"/>
</dbReference>
<evidence type="ECO:0000259" key="5">
    <source>
        <dbReference type="PROSITE" id="PS50931"/>
    </source>
</evidence>
<dbReference type="PROSITE" id="PS50931">
    <property type="entry name" value="HTH_LYSR"/>
    <property type="match status" value="1"/>
</dbReference>
<gene>
    <name evidence="6" type="ORF">FHR98_000146</name>
</gene>
<dbReference type="FunFam" id="3.40.190.290:FF:000001">
    <property type="entry name" value="Transcriptional regulator, LysR family"/>
    <property type="match status" value="1"/>
</dbReference>